<dbReference type="AlphaFoldDB" id="A0A402AZ89"/>
<dbReference type="Proteomes" id="UP000287188">
    <property type="component" value="Unassembled WGS sequence"/>
</dbReference>
<gene>
    <name evidence="2" type="ORF">KDK_82340</name>
</gene>
<dbReference type="InterPro" id="IPR007312">
    <property type="entry name" value="Phosphoesterase"/>
</dbReference>
<evidence type="ECO:0000313" key="2">
    <source>
        <dbReference type="EMBL" id="GCE24434.1"/>
    </source>
</evidence>
<dbReference type="Gene3D" id="3.40.720.10">
    <property type="entry name" value="Alkaline Phosphatase, subunit A"/>
    <property type="match status" value="1"/>
</dbReference>
<dbReference type="InterPro" id="IPR017850">
    <property type="entry name" value="Alkaline_phosphatase_core_sf"/>
</dbReference>
<proteinExistence type="predicted"/>
<dbReference type="Pfam" id="PF04185">
    <property type="entry name" value="Phosphoesterase"/>
    <property type="match status" value="1"/>
</dbReference>
<name>A0A402AZ89_9CHLR</name>
<dbReference type="EMBL" id="BIFS01000002">
    <property type="protein sequence ID" value="GCE24434.1"/>
    <property type="molecule type" value="Genomic_DNA"/>
</dbReference>
<dbReference type="PANTHER" id="PTHR31956">
    <property type="entry name" value="NON-SPECIFIC PHOSPHOLIPASE C4-RELATED"/>
    <property type="match status" value="1"/>
</dbReference>
<organism evidence="2 3">
    <name type="scientific">Dictyobacter kobayashii</name>
    <dbReference type="NCBI Taxonomy" id="2014872"/>
    <lineage>
        <taxon>Bacteria</taxon>
        <taxon>Bacillati</taxon>
        <taxon>Chloroflexota</taxon>
        <taxon>Ktedonobacteria</taxon>
        <taxon>Ktedonobacterales</taxon>
        <taxon>Dictyobacteraceae</taxon>
        <taxon>Dictyobacter</taxon>
    </lineage>
</organism>
<comment type="caution">
    <text evidence="2">The sequence shown here is derived from an EMBL/GenBank/DDBJ whole genome shotgun (WGS) entry which is preliminary data.</text>
</comment>
<protein>
    <recommendedName>
        <fullName evidence="4">Phospholipase C</fullName>
    </recommendedName>
</protein>
<dbReference type="GO" id="GO:0042578">
    <property type="term" value="F:phosphoric ester hydrolase activity"/>
    <property type="evidence" value="ECO:0007669"/>
    <property type="project" value="UniProtKB-ARBA"/>
</dbReference>
<keyword evidence="3" id="KW-1185">Reference proteome</keyword>
<dbReference type="OrthoDB" id="980947at2"/>
<accession>A0A402AZ89</accession>
<dbReference type="PANTHER" id="PTHR31956:SF1">
    <property type="entry name" value="NON-SPECIFIC PHOSPHOLIPASE C1"/>
    <property type="match status" value="1"/>
</dbReference>
<keyword evidence="1" id="KW-0378">Hydrolase</keyword>
<evidence type="ECO:0008006" key="4">
    <source>
        <dbReference type="Google" id="ProtNLM"/>
    </source>
</evidence>
<sequence>MDQQPWIIKRQSRRKVLKQFGAVAGASLTLEGILAATQSTSAHASASSNPINHVLVACQENRTFDEYYGHYPNAGAFGIPQNYSQPDGNGGSVRPYHFPLPISNDVSHSWQSIHSEWNNGAMNGVYTTDGFGAMGYYDGSDLAFYYSLADQFTLCGNYFCYQLGPTTPTAWRCGVAPVVATPPTI</sequence>
<reference evidence="3" key="1">
    <citation type="submission" date="2018-12" db="EMBL/GenBank/DDBJ databases">
        <title>Tengunoibacter tsumagoiensis gen. nov., sp. nov., Dictyobacter kobayashii sp. nov., D. alpinus sp. nov., and D. joshuensis sp. nov. and description of Dictyobacteraceae fam. nov. within the order Ktedonobacterales isolated from Tengu-no-mugimeshi.</title>
        <authorList>
            <person name="Wang C.M."/>
            <person name="Zheng Y."/>
            <person name="Sakai Y."/>
            <person name="Toyoda A."/>
            <person name="Minakuchi Y."/>
            <person name="Abe K."/>
            <person name="Yokota A."/>
            <person name="Yabe S."/>
        </authorList>
    </citation>
    <scope>NUCLEOTIDE SEQUENCE [LARGE SCALE GENOMIC DNA]</scope>
    <source>
        <strain evidence="3">Uno11</strain>
    </source>
</reference>
<evidence type="ECO:0000313" key="3">
    <source>
        <dbReference type="Proteomes" id="UP000287188"/>
    </source>
</evidence>
<evidence type="ECO:0000256" key="1">
    <source>
        <dbReference type="ARBA" id="ARBA00022801"/>
    </source>
</evidence>